<name>C1HA38_PARBA</name>
<proteinExistence type="predicted"/>
<accession>C1HA38</accession>
<dbReference type="OrthoDB" id="5054768at2759"/>
<sequence>MCSCFAALLLLGLVRRVLGSNDPLWDSNEDGNFRPQNITGLSHWLYGWRGTYYNGTVTMQMTVVDWTTEDDEDDKPCPAFLDQTLEISYNAILAITKTVQGDENPIMMALTPWQRGINLTTQRNTDYYRWEQLPFRISSLPEYPRLGFTINSKRTWNISTSLISDNAFSLAGAFNYDPKSSSNPWINLKFNHTTCSFSQTLYAGAILVPRNRRNRLKNEAIQGPQLRGQFDNRSASLTIDGFYQVNPPSIPEEGLISGPIRIGFLGSVDASRSDDMLKPVNDTPMWNMSLGFDRDLSGKISAASRIALGLSTTMFYATIVLSVCLSLL</sequence>
<evidence type="ECO:0000256" key="1">
    <source>
        <dbReference type="SAM" id="SignalP"/>
    </source>
</evidence>
<feature type="chain" id="PRO_5002910434" evidence="1">
    <location>
        <begin position="20"/>
        <end position="328"/>
    </location>
</feature>
<keyword evidence="1" id="KW-0732">Signal</keyword>
<dbReference type="VEuPathDB" id="FungiDB:PAAG_07767"/>
<dbReference type="Proteomes" id="UP000002059">
    <property type="component" value="Partially assembled WGS sequence"/>
</dbReference>
<dbReference type="RefSeq" id="XP_015700716.1">
    <property type="nucleotide sequence ID" value="XM_015846322.1"/>
</dbReference>
<evidence type="ECO:0000313" key="3">
    <source>
        <dbReference type="Proteomes" id="UP000002059"/>
    </source>
</evidence>
<dbReference type="STRING" id="502779.C1HA38"/>
<dbReference type="GeneID" id="9093733"/>
<gene>
    <name evidence="2" type="ORF">PAAG_07767</name>
</gene>
<reference evidence="2 3" key="1">
    <citation type="journal article" date="2011" name="PLoS Genet.">
        <title>Comparative genomic analysis of human fungal pathogens causing paracoccidioidomycosis.</title>
        <authorList>
            <person name="Desjardins C.A."/>
            <person name="Champion M.D."/>
            <person name="Holder J.W."/>
            <person name="Muszewska A."/>
            <person name="Goldberg J."/>
            <person name="Bailao A.M."/>
            <person name="Brigido M.M."/>
            <person name="Ferreira M.E."/>
            <person name="Garcia A.M."/>
            <person name="Grynberg M."/>
            <person name="Gujja S."/>
            <person name="Heiman D.I."/>
            <person name="Henn M.R."/>
            <person name="Kodira C.D."/>
            <person name="Leon-Narvaez H."/>
            <person name="Longo L.V."/>
            <person name="Ma L.J."/>
            <person name="Malavazi I."/>
            <person name="Matsuo A.L."/>
            <person name="Morais F.V."/>
            <person name="Pereira M."/>
            <person name="Rodriguez-Brito S."/>
            <person name="Sakthikumar S."/>
            <person name="Salem-Izacc S.M."/>
            <person name="Sykes S.M."/>
            <person name="Teixeira M.M."/>
            <person name="Vallejo M.C."/>
            <person name="Walter M.E."/>
            <person name="Yandava C."/>
            <person name="Young S."/>
            <person name="Zeng Q."/>
            <person name="Zucker J."/>
            <person name="Felipe M.S."/>
            <person name="Goldman G.H."/>
            <person name="Haas B.J."/>
            <person name="McEwen J.G."/>
            <person name="Nino-Vega G."/>
            <person name="Puccia R."/>
            <person name="San-Blas G."/>
            <person name="Soares C.M."/>
            <person name="Birren B.W."/>
            <person name="Cuomo C.A."/>
        </authorList>
    </citation>
    <scope>NUCLEOTIDE SEQUENCE [LARGE SCALE GENOMIC DNA]</scope>
    <source>
        <strain evidence="3">ATCC MYA-826 / Pb01</strain>
    </source>
</reference>
<dbReference type="EMBL" id="KN294016">
    <property type="protein sequence ID" value="EEH37211.2"/>
    <property type="molecule type" value="Genomic_DNA"/>
</dbReference>
<dbReference type="HOGENOM" id="CLU_072625_0_0_1"/>
<dbReference type="OMA" id="INSKRTW"/>
<dbReference type="eggNOG" id="ENOG502T555">
    <property type="taxonomic scope" value="Eukaryota"/>
</dbReference>
<feature type="signal peptide" evidence="1">
    <location>
        <begin position="1"/>
        <end position="19"/>
    </location>
</feature>
<evidence type="ECO:0000313" key="2">
    <source>
        <dbReference type="EMBL" id="EEH37211.2"/>
    </source>
</evidence>
<organism evidence="2 3">
    <name type="scientific">Paracoccidioides lutzii (strain ATCC MYA-826 / Pb01)</name>
    <name type="common">Paracoccidioides brasiliensis</name>
    <dbReference type="NCBI Taxonomy" id="502779"/>
    <lineage>
        <taxon>Eukaryota</taxon>
        <taxon>Fungi</taxon>
        <taxon>Dikarya</taxon>
        <taxon>Ascomycota</taxon>
        <taxon>Pezizomycotina</taxon>
        <taxon>Eurotiomycetes</taxon>
        <taxon>Eurotiomycetidae</taxon>
        <taxon>Onygenales</taxon>
        <taxon>Ajellomycetaceae</taxon>
        <taxon>Paracoccidioides</taxon>
    </lineage>
</organism>
<keyword evidence="3" id="KW-1185">Reference proteome</keyword>
<dbReference type="KEGG" id="pbl:PAAG_07767"/>
<dbReference type="AlphaFoldDB" id="C1HA38"/>
<protein>
    <submittedName>
        <fullName evidence="2">Uncharacterized protein</fullName>
    </submittedName>
</protein>